<keyword evidence="4" id="KW-1185">Reference proteome</keyword>
<dbReference type="Pfam" id="PF00072">
    <property type="entry name" value="Response_reg"/>
    <property type="match status" value="1"/>
</dbReference>
<reference evidence="4" key="1">
    <citation type="journal article" date="2019" name="Int. J. Syst. Evol. Microbiol.">
        <title>The Global Catalogue of Microorganisms (GCM) 10K type strain sequencing project: providing services to taxonomists for standard genome sequencing and annotation.</title>
        <authorList>
            <consortium name="The Broad Institute Genomics Platform"/>
            <consortium name="The Broad Institute Genome Sequencing Center for Infectious Disease"/>
            <person name="Wu L."/>
            <person name="Ma J."/>
        </authorList>
    </citation>
    <scope>NUCLEOTIDE SEQUENCE [LARGE SCALE GENOMIC DNA]</scope>
    <source>
        <strain evidence="4">JCM 17337</strain>
    </source>
</reference>
<dbReference type="SMART" id="SM00448">
    <property type="entry name" value="REC"/>
    <property type="match status" value="1"/>
</dbReference>
<organism evidence="3 4">
    <name type="scientific">Flavobacterium ginsengiterrae</name>
    <dbReference type="NCBI Taxonomy" id="871695"/>
    <lineage>
        <taxon>Bacteria</taxon>
        <taxon>Pseudomonadati</taxon>
        <taxon>Bacteroidota</taxon>
        <taxon>Flavobacteriia</taxon>
        <taxon>Flavobacteriales</taxon>
        <taxon>Flavobacteriaceae</taxon>
        <taxon>Flavobacterium</taxon>
    </lineage>
</organism>
<comment type="caution">
    <text evidence="3">The sequence shown here is derived from an EMBL/GenBank/DDBJ whole genome shotgun (WGS) entry which is preliminary data.</text>
</comment>
<dbReference type="InterPro" id="IPR001789">
    <property type="entry name" value="Sig_transdc_resp-reg_receiver"/>
</dbReference>
<evidence type="ECO:0000313" key="4">
    <source>
        <dbReference type="Proteomes" id="UP001500748"/>
    </source>
</evidence>
<feature type="modified residue" description="4-aspartylphosphate" evidence="1">
    <location>
        <position position="73"/>
    </location>
</feature>
<keyword evidence="1" id="KW-0597">Phosphoprotein</keyword>
<dbReference type="EMBL" id="BAABDU010000003">
    <property type="protein sequence ID" value="GAA3760004.1"/>
    <property type="molecule type" value="Genomic_DNA"/>
</dbReference>
<accession>A0ABP7G9P6</accession>
<dbReference type="PROSITE" id="PS50110">
    <property type="entry name" value="RESPONSE_REGULATORY"/>
    <property type="match status" value="1"/>
</dbReference>
<name>A0ABP7G9P6_9FLAO</name>
<dbReference type="RefSeq" id="WP_345140782.1">
    <property type="nucleotide sequence ID" value="NZ_BAABDU010000003.1"/>
</dbReference>
<dbReference type="SUPFAM" id="SSF52172">
    <property type="entry name" value="CheY-like"/>
    <property type="match status" value="1"/>
</dbReference>
<evidence type="ECO:0000256" key="1">
    <source>
        <dbReference type="PROSITE-ProRule" id="PRU00169"/>
    </source>
</evidence>
<sequence>MTFNFKAPISELIKPNILIVDDHPFIIEGYKNAITRYKPKEYEFEIAQAHDCRSAYELLEDKNTPQFEIAFLDISMPAYEEKNLFSGEDIAKLIMKKMPHCKIILLTMYTELLKIKTIIRTINPNGLIIKNDLTFDELLLAFDKVMNNQKYYSQSVVKMLNQSPHNSIEIDEFDKQILFHLSKGTLVPDMPQYIPISLTEIEKRRVSLKELLKVRSGSDDDLVKEAKSKGLF</sequence>
<proteinExistence type="predicted"/>
<evidence type="ECO:0000313" key="3">
    <source>
        <dbReference type="EMBL" id="GAA3760004.1"/>
    </source>
</evidence>
<dbReference type="Gene3D" id="3.40.50.2300">
    <property type="match status" value="1"/>
</dbReference>
<gene>
    <name evidence="3" type="ORF">GCM10022423_08710</name>
</gene>
<evidence type="ECO:0000259" key="2">
    <source>
        <dbReference type="PROSITE" id="PS50110"/>
    </source>
</evidence>
<feature type="domain" description="Response regulatory" evidence="2">
    <location>
        <begin position="16"/>
        <end position="145"/>
    </location>
</feature>
<dbReference type="InterPro" id="IPR011006">
    <property type="entry name" value="CheY-like_superfamily"/>
</dbReference>
<protein>
    <submittedName>
        <fullName evidence="3">Response regulator transcription factor</fullName>
    </submittedName>
</protein>
<dbReference type="Proteomes" id="UP001500748">
    <property type="component" value="Unassembled WGS sequence"/>
</dbReference>